<dbReference type="Proteomes" id="UP001642409">
    <property type="component" value="Unassembled WGS sequence"/>
</dbReference>
<dbReference type="GO" id="GO:0016874">
    <property type="term" value="F:ligase activity"/>
    <property type="evidence" value="ECO:0007669"/>
    <property type="project" value="UniProtKB-KW"/>
</dbReference>
<comment type="caution">
    <text evidence="1">The sequence shown here is derived from an EMBL/GenBank/DDBJ whole genome shotgun (WGS) entry which is preliminary data.</text>
</comment>
<evidence type="ECO:0000313" key="2">
    <source>
        <dbReference type="EMBL" id="CAL5974550.1"/>
    </source>
</evidence>
<organism evidence="1">
    <name type="scientific">Hexamita inflata</name>
    <dbReference type="NCBI Taxonomy" id="28002"/>
    <lineage>
        <taxon>Eukaryota</taxon>
        <taxon>Metamonada</taxon>
        <taxon>Diplomonadida</taxon>
        <taxon>Hexamitidae</taxon>
        <taxon>Hexamitinae</taxon>
        <taxon>Hexamita</taxon>
    </lineage>
</organism>
<protein>
    <submittedName>
        <fullName evidence="1">Tubulin tyrosine ligase</fullName>
    </submittedName>
    <submittedName>
        <fullName evidence="2">Tubulin_tyrosine ligase</fullName>
    </submittedName>
</protein>
<dbReference type="EMBL" id="CATOUU010000464">
    <property type="protein sequence ID" value="CAI9930631.1"/>
    <property type="molecule type" value="Genomic_DNA"/>
</dbReference>
<name>A0AA86P2V4_9EUKA</name>
<keyword evidence="1" id="KW-0436">Ligase</keyword>
<keyword evidence="3" id="KW-1185">Reference proteome</keyword>
<dbReference type="AlphaFoldDB" id="A0AA86P2V4"/>
<evidence type="ECO:0000313" key="1">
    <source>
        <dbReference type="EMBL" id="CAI9930631.1"/>
    </source>
</evidence>
<gene>
    <name evidence="1" type="ORF">HINF_LOCUS18276</name>
    <name evidence="2" type="ORF">HINF_LOCUS2909</name>
</gene>
<proteinExistence type="predicted"/>
<sequence>MKSVYFDSLATDYVKEIFASRGYVQLPLKEAQLLWTMSKDASFFTKLKPAQISNQLPGIMFMDRKDYLFQSLNQYMLLNNSFLPQNVNFEF</sequence>
<reference evidence="2 3" key="2">
    <citation type="submission" date="2024-07" db="EMBL/GenBank/DDBJ databases">
        <authorList>
            <person name="Akdeniz Z."/>
        </authorList>
    </citation>
    <scope>NUCLEOTIDE SEQUENCE [LARGE SCALE GENOMIC DNA]</scope>
</reference>
<evidence type="ECO:0000313" key="3">
    <source>
        <dbReference type="Proteomes" id="UP001642409"/>
    </source>
</evidence>
<reference evidence="1" key="1">
    <citation type="submission" date="2023-06" db="EMBL/GenBank/DDBJ databases">
        <authorList>
            <person name="Kurt Z."/>
        </authorList>
    </citation>
    <scope>NUCLEOTIDE SEQUENCE</scope>
</reference>
<accession>A0AA86P2V4</accession>
<dbReference type="EMBL" id="CAXDID020000005">
    <property type="protein sequence ID" value="CAL5974550.1"/>
    <property type="molecule type" value="Genomic_DNA"/>
</dbReference>